<dbReference type="Gene3D" id="1.10.10.10">
    <property type="entry name" value="Winged helix-like DNA-binding domain superfamily/Winged helix DNA-binding domain"/>
    <property type="match status" value="1"/>
</dbReference>
<dbReference type="GO" id="GO:0032993">
    <property type="term" value="C:protein-DNA complex"/>
    <property type="evidence" value="ECO:0007669"/>
    <property type="project" value="TreeGrafter"/>
</dbReference>
<evidence type="ECO:0000256" key="1">
    <source>
        <dbReference type="ARBA" id="ARBA00022553"/>
    </source>
</evidence>
<comment type="caution">
    <text evidence="10">The sequence shown here is derived from an EMBL/GenBank/DDBJ whole genome shotgun (WGS) entry which is preliminary data.</text>
</comment>
<dbReference type="Proteomes" id="UP000019753">
    <property type="component" value="Unassembled WGS sequence"/>
</dbReference>
<gene>
    <name evidence="10" type="ORF">N866_12420</name>
</gene>
<evidence type="ECO:0000259" key="8">
    <source>
        <dbReference type="PROSITE" id="PS50110"/>
    </source>
</evidence>
<dbReference type="SMART" id="SM00862">
    <property type="entry name" value="Trans_reg_C"/>
    <property type="match status" value="1"/>
</dbReference>
<dbReference type="EMBL" id="AXCW01000351">
    <property type="protein sequence ID" value="EYR62041.1"/>
    <property type="molecule type" value="Genomic_DNA"/>
</dbReference>
<reference evidence="10 11" key="1">
    <citation type="submission" date="2014-01" db="EMBL/GenBank/DDBJ databases">
        <title>Actinotalea ferrariae CF5-4.</title>
        <authorList>
            <person name="Chen F."/>
            <person name="Li Y."/>
            <person name="Wang G."/>
        </authorList>
    </citation>
    <scope>NUCLEOTIDE SEQUENCE [LARGE SCALE GENOMIC DNA]</scope>
    <source>
        <strain evidence="10 11">CF5-4</strain>
    </source>
</reference>
<dbReference type="SUPFAM" id="SSF46894">
    <property type="entry name" value="C-terminal effector domain of the bipartite response regulators"/>
    <property type="match status" value="1"/>
</dbReference>
<dbReference type="CDD" id="cd00383">
    <property type="entry name" value="trans_reg_C"/>
    <property type="match status" value="1"/>
</dbReference>
<dbReference type="GO" id="GO:0000976">
    <property type="term" value="F:transcription cis-regulatory region binding"/>
    <property type="evidence" value="ECO:0007669"/>
    <property type="project" value="TreeGrafter"/>
</dbReference>
<dbReference type="FunFam" id="1.10.10.10:FF:000018">
    <property type="entry name" value="DNA-binding response regulator ResD"/>
    <property type="match status" value="1"/>
</dbReference>
<keyword evidence="1 6" id="KW-0597">Phosphoprotein</keyword>
<evidence type="ECO:0000256" key="4">
    <source>
        <dbReference type="ARBA" id="ARBA00023125"/>
    </source>
</evidence>
<name>A0A021VLI4_9CELL</name>
<dbReference type="Gene3D" id="3.40.50.2300">
    <property type="match status" value="1"/>
</dbReference>
<evidence type="ECO:0000313" key="11">
    <source>
        <dbReference type="Proteomes" id="UP000019753"/>
    </source>
</evidence>
<dbReference type="InterPro" id="IPR011006">
    <property type="entry name" value="CheY-like_superfamily"/>
</dbReference>
<evidence type="ECO:0000313" key="10">
    <source>
        <dbReference type="EMBL" id="EYR62041.1"/>
    </source>
</evidence>
<dbReference type="InterPro" id="IPR001789">
    <property type="entry name" value="Sig_transdc_resp-reg_receiver"/>
</dbReference>
<dbReference type="FunFam" id="3.40.50.2300:FF:000001">
    <property type="entry name" value="DNA-binding response regulator PhoB"/>
    <property type="match status" value="1"/>
</dbReference>
<dbReference type="PROSITE" id="PS50110">
    <property type="entry name" value="RESPONSE_REGULATORY"/>
    <property type="match status" value="1"/>
</dbReference>
<feature type="domain" description="OmpR/PhoB-type" evidence="9">
    <location>
        <begin position="124"/>
        <end position="223"/>
    </location>
</feature>
<dbReference type="PANTHER" id="PTHR48111:SF4">
    <property type="entry name" value="DNA-BINDING DUAL TRANSCRIPTIONAL REGULATOR OMPR"/>
    <property type="match status" value="1"/>
</dbReference>
<evidence type="ECO:0000256" key="7">
    <source>
        <dbReference type="PROSITE-ProRule" id="PRU01091"/>
    </source>
</evidence>
<proteinExistence type="predicted"/>
<dbReference type="AlphaFoldDB" id="A0A021VLI4"/>
<feature type="DNA-binding region" description="OmpR/PhoB-type" evidence="7">
    <location>
        <begin position="124"/>
        <end position="223"/>
    </location>
</feature>
<dbReference type="SMART" id="SM00448">
    <property type="entry name" value="REC"/>
    <property type="match status" value="1"/>
</dbReference>
<evidence type="ECO:0000259" key="9">
    <source>
        <dbReference type="PROSITE" id="PS51755"/>
    </source>
</evidence>
<keyword evidence="5" id="KW-0804">Transcription</keyword>
<dbReference type="Pfam" id="PF00486">
    <property type="entry name" value="Trans_reg_C"/>
    <property type="match status" value="1"/>
</dbReference>
<evidence type="ECO:0000256" key="5">
    <source>
        <dbReference type="ARBA" id="ARBA00023163"/>
    </source>
</evidence>
<dbReference type="Gene3D" id="6.10.250.690">
    <property type="match status" value="1"/>
</dbReference>
<keyword evidence="4 7" id="KW-0238">DNA-binding</keyword>
<dbReference type="GO" id="GO:0005829">
    <property type="term" value="C:cytosol"/>
    <property type="evidence" value="ECO:0007669"/>
    <property type="project" value="TreeGrafter"/>
</dbReference>
<feature type="domain" description="Response regulatory" evidence="8">
    <location>
        <begin position="1"/>
        <end position="113"/>
    </location>
</feature>
<keyword evidence="2" id="KW-0902">Two-component regulatory system</keyword>
<dbReference type="GO" id="GO:0000156">
    <property type="term" value="F:phosphorelay response regulator activity"/>
    <property type="evidence" value="ECO:0007669"/>
    <property type="project" value="TreeGrafter"/>
</dbReference>
<dbReference type="SUPFAM" id="SSF52172">
    <property type="entry name" value="CheY-like"/>
    <property type="match status" value="1"/>
</dbReference>
<evidence type="ECO:0000256" key="6">
    <source>
        <dbReference type="PROSITE-ProRule" id="PRU00169"/>
    </source>
</evidence>
<evidence type="ECO:0000256" key="2">
    <source>
        <dbReference type="ARBA" id="ARBA00023012"/>
    </source>
</evidence>
<dbReference type="RefSeq" id="WP_034229004.1">
    <property type="nucleotide sequence ID" value="NZ_AXCW01000351.1"/>
</dbReference>
<protein>
    <submittedName>
        <fullName evidence="10">Chemotaxis protein CheY</fullName>
    </submittedName>
</protein>
<keyword evidence="11" id="KW-1185">Reference proteome</keyword>
<dbReference type="OrthoDB" id="162434at2"/>
<organism evidence="10 11">
    <name type="scientific">Actinotalea ferrariae CF5-4</name>
    <dbReference type="NCBI Taxonomy" id="948458"/>
    <lineage>
        <taxon>Bacteria</taxon>
        <taxon>Bacillati</taxon>
        <taxon>Actinomycetota</taxon>
        <taxon>Actinomycetes</taxon>
        <taxon>Micrococcales</taxon>
        <taxon>Cellulomonadaceae</taxon>
        <taxon>Actinotalea</taxon>
    </lineage>
</organism>
<dbReference type="InterPro" id="IPR016032">
    <property type="entry name" value="Sig_transdc_resp-reg_C-effctor"/>
</dbReference>
<dbReference type="InterPro" id="IPR036388">
    <property type="entry name" value="WH-like_DNA-bd_sf"/>
</dbReference>
<evidence type="ECO:0000256" key="3">
    <source>
        <dbReference type="ARBA" id="ARBA00023015"/>
    </source>
</evidence>
<dbReference type="InterPro" id="IPR039420">
    <property type="entry name" value="WalR-like"/>
</dbReference>
<dbReference type="Pfam" id="PF00072">
    <property type="entry name" value="Response_reg"/>
    <property type="match status" value="1"/>
</dbReference>
<dbReference type="GO" id="GO:0006355">
    <property type="term" value="P:regulation of DNA-templated transcription"/>
    <property type="evidence" value="ECO:0007669"/>
    <property type="project" value="InterPro"/>
</dbReference>
<dbReference type="PANTHER" id="PTHR48111">
    <property type="entry name" value="REGULATOR OF RPOS"/>
    <property type="match status" value="1"/>
</dbReference>
<dbReference type="InterPro" id="IPR001867">
    <property type="entry name" value="OmpR/PhoB-type_DNA-bd"/>
</dbReference>
<sequence length="225" mass="25135">MLVVEDDSAIAHLLTQYLSREGFEVDVAADGEQGVELARDIRPDVIILDLMLPGIDGIEVCRRVRVFSNAYILILTARGDEVDRVIGLSVGADDYVVKPFSPRELSARVQALLRRPRHDHAVEEPVRRFGGLVIDAAAREVTLAGAPVELTRTEFDLLEALSARPRAVFERRRLLEHVWGSDWYGDDHVIDVHVANLRRKLGDDPSASRYVRTVRGIGYRMGDGT</sequence>
<dbReference type="PROSITE" id="PS51755">
    <property type="entry name" value="OMPR_PHOB"/>
    <property type="match status" value="1"/>
</dbReference>
<accession>A0A021VLI4</accession>
<feature type="modified residue" description="4-aspartylphosphate" evidence="6">
    <location>
        <position position="49"/>
    </location>
</feature>
<keyword evidence="3" id="KW-0805">Transcription regulation</keyword>